<gene>
    <name evidence="2" type="ORF">OLC1_LOCUS14181</name>
</gene>
<dbReference type="AlphaFoldDB" id="A0AAV1DD05"/>
<protein>
    <submittedName>
        <fullName evidence="2">OLC1v1004429C1</fullName>
    </submittedName>
</protein>
<dbReference type="InterPro" id="IPR008480">
    <property type="entry name" value="DUF761_pln"/>
</dbReference>
<dbReference type="Pfam" id="PF05553">
    <property type="entry name" value="DUF761"/>
    <property type="match status" value="1"/>
</dbReference>
<evidence type="ECO:0000256" key="1">
    <source>
        <dbReference type="SAM" id="MobiDB-lite"/>
    </source>
</evidence>
<evidence type="ECO:0000313" key="3">
    <source>
        <dbReference type="Proteomes" id="UP001161247"/>
    </source>
</evidence>
<dbReference type="PANTHER" id="PTHR33265:SF5">
    <property type="entry name" value="COTTON FIBER PROTEIN"/>
    <property type="match status" value="1"/>
</dbReference>
<keyword evidence="3" id="KW-1185">Reference proteome</keyword>
<feature type="compositionally biased region" description="Acidic residues" evidence="1">
    <location>
        <begin position="140"/>
        <end position="149"/>
    </location>
</feature>
<dbReference type="Proteomes" id="UP001161247">
    <property type="component" value="Chromosome 5"/>
</dbReference>
<accession>A0AAV1DD05</accession>
<evidence type="ECO:0000313" key="2">
    <source>
        <dbReference type="EMBL" id="CAI9105498.1"/>
    </source>
</evidence>
<proteinExistence type="predicted"/>
<name>A0AAV1DD05_OLDCO</name>
<feature type="region of interest" description="Disordered" evidence="1">
    <location>
        <begin position="138"/>
        <end position="163"/>
    </location>
</feature>
<sequence length="198" mass="23204">MQKNSKRSALVARRAWRFLRLALLWARKGGILKNRLMLAKVQLIKTIKHHQHNNSSAIGYGERELSFDETPVIHLKMSRPSSLRFKMPNIPCINPAASPIVDFHYDFSRQPESWDDYDDYEQQYKGEDQEIVYRKSFLNNDDDDEDSPEDYGNGGEEQEEGGIDMKAEEFIAKFYQQMKLQRQISYLQYTEMINRGAS</sequence>
<dbReference type="EMBL" id="OX459122">
    <property type="protein sequence ID" value="CAI9105498.1"/>
    <property type="molecule type" value="Genomic_DNA"/>
</dbReference>
<dbReference type="PANTHER" id="PTHR33265">
    <property type="entry name" value="AVR9/CF-9 RAPIDLY ELICITED PROTEIN-RELATED"/>
    <property type="match status" value="1"/>
</dbReference>
<organism evidence="2 3">
    <name type="scientific">Oldenlandia corymbosa var. corymbosa</name>
    <dbReference type="NCBI Taxonomy" id="529605"/>
    <lineage>
        <taxon>Eukaryota</taxon>
        <taxon>Viridiplantae</taxon>
        <taxon>Streptophyta</taxon>
        <taxon>Embryophyta</taxon>
        <taxon>Tracheophyta</taxon>
        <taxon>Spermatophyta</taxon>
        <taxon>Magnoliopsida</taxon>
        <taxon>eudicotyledons</taxon>
        <taxon>Gunneridae</taxon>
        <taxon>Pentapetalae</taxon>
        <taxon>asterids</taxon>
        <taxon>lamiids</taxon>
        <taxon>Gentianales</taxon>
        <taxon>Rubiaceae</taxon>
        <taxon>Rubioideae</taxon>
        <taxon>Spermacoceae</taxon>
        <taxon>Hedyotis-Oldenlandia complex</taxon>
        <taxon>Oldenlandia</taxon>
    </lineage>
</organism>
<reference evidence="2" key="1">
    <citation type="submission" date="2023-03" db="EMBL/GenBank/DDBJ databases">
        <authorList>
            <person name="Julca I."/>
        </authorList>
    </citation>
    <scope>NUCLEOTIDE SEQUENCE</scope>
</reference>